<accession>A7STA4</accession>
<feature type="non-terminal residue" evidence="10">
    <location>
        <position position="262"/>
    </location>
</feature>
<keyword evidence="11" id="KW-1185">Reference proteome</keyword>
<dbReference type="SUPFAM" id="SSF57535">
    <property type="entry name" value="Complement control module/SCR domain"/>
    <property type="match status" value="1"/>
</dbReference>
<evidence type="ECO:0000313" key="11">
    <source>
        <dbReference type="Proteomes" id="UP000001593"/>
    </source>
</evidence>
<keyword evidence="5" id="KW-1015">Disulfide bond</keyword>
<reference evidence="10 11" key="1">
    <citation type="journal article" date="2007" name="Science">
        <title>Sea anemone genome reveals ancestral eumetazoan gene repertoire and genomic organization.</title>
        <authorList>
            <person name="Putnam N.H."/>
            <person name="Srivastava M."/>
            <person name="Hellsten U."/>
            <person name="Dirks B."/>
            <person name="Chapman J."/>
            <person name="Salamov A."/>
            <person name="Terry A."/>
            <person name="Shapiro H."/>
            <person name="Lindquist E."/>
            <person name="Kapitonov V.V."/>
            <person name="Jurka J."/>
            <person name="Genikhovich G."/>
            <person name="Grigoriev I.V."/>
            <person name="Lucas S.M."/>
            <person name="Steele R.E."/>
            <person name="Finnerty J.R."/>
            <person name="Technau U."/>
            <person name="Martindale M.Q."/>
            <person name="Rokhsar D.S."/>
        </authorList>
    </citation>
    <scope>NUCLEOTIDE SEQUENCE [LARGE SCALE GENOMIC DNA]</scope>
    <source>
        <strain evidence="11">CH2 X CH6</strain>
    </source>
</reference>
<evidence type="ECO:0000313" key="10">
    <source>
        <dbReference type="EMBL" id="EDO33064.1"/>
    </source>
</evidence>
<comment type="similarity">
    <text evidence="1">Belongs to the EGF domain peptide family.</text>
</comment>
<dbReference type="Gene3D" id="2.10.25.10">
    <property type="entry name" value="Laminin"/>
    <property type="match status" value="2"/>
</dbReference>
<dbReference type="EMBL" id="DS469792">
    <property type="protein sequence ID" value="EDO33064.1"/>
    <property type="molecule type" value="Genomic_DNA"/>
</dbReference>
<dbReference type="PROSITE" id="PS01186">
    <property type="entry name" value="EGF_2"/>
    <property type="match status" value="2"/>
</dbReference>
<evidence type="ECO:0000256" key="1">
    <source>
        <dbReference type="ARBA" id="ARBA00006373"/>
    </source>
</evidence>
<evidence type="ECO:0000256" key="3">
    <source>
        <dbReference type="ARBA" id="ARBA00022729"/>
    </source>
</evidence>
<dbReference type="InterPro" id="IPR001881">
    <property type="entry name" value="EGF-like_Ca-bd_dom"/>
</dbReference>
<keyword evidence="2 6" id="KW-0245">EGF-like domain</keyword>
<feature type="domain" description="Sushi" evidence="9">
    <location>
        <begin position="58"/>
        <end position="117"/>
    </location>
</feature>
<dbReference type="PROSITE" id="PS50026">
    <property type="entry name" value="EGF_3"/>
    <property type="match status" value="2"/>
</dbReference>
<evidence type="ECO:0000256" key="4">
    <source>
        <dbReference type="ARBA" id="ARBA00022737"/>
    </source>
</evidence>
<keyword evidence="3" id="KW-0732">Signal</keyword>
<dbReference type="SUPFAM" id="SSF57184">
    <property type="entry name" value="Growth factor receptor domain"/>
    <property type="match status" value="1"/>
</dbReference>
<dbReference type="Pfam" id="PF12947">
    <property type="entry name" value="EGF_3"/>
    <property type="match status" value="2"/>
</dbReference>
<dbReference type="AlphaFoldDB" id="A7STA4"/>
<dbReference type="STRING" id="45351.A7STA4"/>
<evidence type="ECO:0000256" key="6">
    <source>
        <dbReference type="PROSITE-ProRule" id="PRU00076"/>
    </source>
</evidence>
<dbReference type="CDD" id="cd00033">
    <property type="entry name" value="CCP"/>
    <property type="match status" value="1"/>
</dbReference>
<dbReference type="InterPro" id="IPR018097">
    <property type="entry name" value="EGF_Ca-bd_CS"/>
</dbReference>
<dbReference type="SMART" id="SM00181">
    <property type="entry name" value="EGF"/>
    <property type="match status" value="2"/>
</dbReference>
<gene>
    <name evidence="10" type="ORF">NEMVEDRAFT_v1g174086</name>
</gene>
<dbReference type="PROSITE" id="PS01187">
    <property type="entry name" value="EGF_CA"/>
    <property type="match status" value="1"/>
</dbReference>
<dbReference type="FunFam" id="2.10.25.10:FF:000038">
    <property type="entry name" value="Fibrillin 2"/>
    <property type="match status" value="2"/>
</dbReference>
<feature type="domain" description="EGF-like" evidence="8">
    <location>
        <begin position="19"/>
        <end position="57"/>
    </location>
</feature>
<dbReference type="SUPFAM" id="SSF57196">
    <property type="entry name" value="EGF/Laminin"/>
    <property type="match status" value="1"/>
</dbReference>
<dbReference type="Pfam" id="PF00084">
    <property type="entry name" value="Sushi"/>
    <property type="match status" value="1"/>
</dbReference>
<dbReference type="InterPro" id="IPR009030">
    <property type="entry name" value="Growth_fac_rcpt_cys_sf"/>
</dbReference>
<keyword evidence="4" id="KW-0677">Repeat</keyword>
<dbReference type="PROSITE" id="PS00010">
    <property type="entry name" value="ASX_HYDROXYL"/>
    <property type="match status" value="2"/>
</dbReference>
<dbReference type="CDD" id="cd00054">
    <property type="entry name" value="EGF_CA"/>
    <property type="match status" value="2"/>
</dbReference>
<sequence length="262" mass="28845">MPKCKDLDECRVSPSSVNDHDVKTYHDCHKHALCINTPGAYRCECADGYRGDGKSCSPICKQPKLPFHGKNWSPRKDEYNLGSSVSLECERGFAAEPPTIKCSGSLSWGKTEAQCKDVDECSDGVLREGKQESACHKDAACQNTVGSYACRCKEGYEGDGYSNCRVEKKRLIKDSQGQEWIFSPNMDSLLTKVKGFEAKNETAIGVLESMRNTTSSEASQMTAGDLVLSIYALKALVEGQEKPRAQIRAEFETAVDVFSNLL</sequence>
<dbReference type="InterPro" id="IPR035976">
    <property type="entry name" value="Sushi/SCR/CCP_sf"/>
</dbReference>
<dbReference type="InterPro" id="IPR024731">
    <property type="entry name" value="NELL2-like_EGF"/>
</dbReference>
<dbReference type="PROSITE" id="PS50923">
    <property type="entry name" value="SUSHI"/>
    <property type="match status" value="1"/>
</dbReference>
<evidence type="ECO:0000259" key="8">
    <source>
        <dbReference type="PROSITE" id="PS50026"/>
    </source>
</evidence>
<protein>
    <submittedName>
        <fullName evidence="10">Uncharacterized protein</fullName>
    </submittedName>
</protein>
<evidence type="ECO:0000256" key="5">
    <source>
        <dbReference type="ARBA" id="ARBA00023157"/>
    </source>
</evidence>
<keyword evidence="7" id="KW-0768">Sushi</keyword>
<organism evidence="10 11">
    <name type="scientific">Nematostella vectensis</name>
    <name type="common">Starlet sea anemone</name>
    <dbReference type="NCBI Taxonomy" id="45351"/>
    <lineage>
        <taxon>Eukaryota</taxon>
        <taxon>Metazoa</taxon>
        <taxon>Cnidaria</taxon>
        <taxon>Anthozoa</taxon>
        <taxon>Hexacorallia</taxon>
        <taxon>Actiniaria</taxon>
        <taxon>Edwardsiidae</taxon>
        <taxon>Nematostella</taxon>
    </lineage>
</organism>
<comment type="caution">
    <text evidence="6">Lacks conserved residue(s) required for the propagation of feature annotation.</text>
</comment>
<name>A7STA4_NEMVE</name>
<dbReference type="SMART" id="SM00179">
    <property type="entry name" value="EGF_CA"/>
    <property type="match status" value="2"/>
</dbReference>
<dbReference type="Proteomes" id="UP000001593">
    <property type="component" value="Unassembled WGS sequence"/>
</dbReference>
<dbReference type="eggNOG" id="KOG1214">
    <property type="taxonomic scope" value="Eukaryota"/>
</dbReference>
<dbReference type="GO" id="GO:0005509">
    <property type="term" value="F:calcium ion binding"/>
    <property type="evidence" value="ECO:0007669"/>
    <property type="project" value="InterPro"/>
</dbReference>
<dbReference type="InterPro" id="IPR000436">
    <property type="entry name" value="Sushi_SCR_CCP_dom"/>
</dbReference>
<feature type="domain" description="EGF-like" evidence="8">
    <location>
        <begin position="117"/>
        <end position="165"/>
    </location>
</feature>
<dbReference type="InterPro" id="IPR000152">
    <property type="entry name" value="EGF-type_Asp/Asn_hydroxyl_site"/>
</dbReference>
<proteinExistence type="inferred from homology"/>
<evidence type="ECO:0000256" key="7">
    <source>
        <dbReference type="PROSITE-ProRule" id="PRU00302"/>
    </source>
</evidence>
<evidence type="ECO:0000259" key="9">
    <source>
        <dbReference type="PROSITE" id="PS50923"/>
    </source>
</evidence>
<evidence type="ECO:0000256" key="2">
    <source>
        <dbReference type="ARBA" id="ARBA00022536"/>
    </source>
</evidence>
<dbReference type="InParanoid" id="A7STA4"/>
<dbReference type="Gene3D" id="2.10.70.10">
    <property type="entry name" value="Complement Module, domain 1"/>
    <property type="match status" value="1"/>
</dbReference>
<dbReference type="KEGG" id="nve:5504243"/>
<dbReference type="HOGENOM" id="CLU_1063850_0_0_1"/>
<dbReference type="InterPro" id="IPR000742">
    <property type="entry name" value="EGF"/>
</dbReference>
<dbReference type="SMART" id="SM00032">
    <property type="entry name" value="CCP"/>
    <property type="match status" value="1"/>
</dbReference>
<dbReference type="PANTHER" id="PTHR24039">
    <property type="entry name" value="FIBRILLIN-RELATED"/>
    <property type="match status" value="1"/>
</dbReference>